<protein>
    <submittedName>
        <fullName evidence="1">Uncharacterized protein</fullName>
    </submittedName>
</protein>
<dbReference type="Proteomes" id="UP000315167">
    <property type="component" value="Unassembled WGS sequence"/>
</dbReference>
<gene>
    <name evidence="1" type="ORF">IP90_00272</name>
</gene>
<comment type="caution">
    <text evidence="1">The sequence shown here is derived from an EMBL/GenBank/DDBJ whole genome shotgun (WGS) entry which is preliminary data.</text>
</comment>
<evidence type="ECO:0000313" key="1">
    <source>
        <dbReference type="EMBL" id="TWI06010.1"/>
    </source>
</evidence>
<dbReference type="EMBL" id="VLKN01000001">
    <property type="protein sequence ID" value="TWI06010.1"/>
    <property type="molecule type" value="Genomic_DNA"/>
</dbReference>
<sequence>MRFTRVFACFADVIQWIQSRRATVVALSQVTCASGFACKAFRRSAGISGSGSWSTGAISTVTTVPKSAFAASRSSALTRSQWLNWPSGSSVSRKGMPLIAPSTVVLPRRGSFSLASFGRTTNAHDLSGPGSAGRCRSASKMAFAVFRLIADVPDTANTELSRATKRRRMERIVRPHGSDVWVNRSTSSIIVATSSAKRFLTTLITRDPWA</sequence>
<proteinExistence type="predicted"/>
<dbReference type="AlphaFoldDB" id="A0A562LEC3"/>
<accession>A0A562LEC3</accession>
<reference evidence="1 2" key="1">
    <citation type="journal article" date="2015" name="Stand. Genomic Sci.">
        <title>Genomic Encyclopedia of Bacterial and Archaeal Type Strains, Phase III: the genomes of soil and plant-associated and newly described type strains.</title>
        <authorList>
            <person name="Whitman W.B."/>
            <person name="Woyke T."/>
            <person name="Klenk H.P."/>
            <person name="Zhou Y."/>
            <person name="Lilburn T.G."/>
            <person name="Beck B.J."/>
            <person name="De Vos P."/>
            <person name="Vandamme P."/>
            <person name="Eisen J.A."/>
            <person name="Garrity G."/>
            <person name="Hugenholtz P."/>
            <person name="Kyrpides N.C."/>
        </authorList>
    </citation>
    <scope>NUCLEOTIDE SEQUENCE [LARGE SCALE GENOMIC DNA]</scope>
    <source>
        <strain evidence="1 2">CGMCC 1.10821</strain>
    </source>
</reference>
<evidence type="ECO:0000313" key="2">
    <source>
        <dbReference type="Proteomes" id="UP000315167"/>
    </source>
</evidence>
<name>A0A562LEC3_9GAMM</name>
<keyword evidence="2" id="KW-1185">Reference proteome</keyword>
<organism evidence="1 2">
    <name type="scientific">Luteimonas cucumeris</name>
    <dbReference type="NCBI Taxonomy" id="985012"/>
    <lineage>
        <taxon>Bacteria</taxon>
        <taxon>Pseudomonadati</taxon>
        <taxon>Pseudomonadota</taxon>
        <taxon>Gammaproteobacteria</taxon>
        <taxon>Lysobacterales</taxon>
        <taxon>Lysobacteraceae</taxon>
        <taxon>Luteimonas</taxon>
    </lineage>
</organism>